<protein>
    <submittedName>
        <fullName evidence="12">P2Y receptor family member 10</fullName>
    </submittedName>
</protein>
<keyword evidence="7" id="KW-0325">Glycoprotein</keyword>
<dbReference type="PRINTS" id="PR00237">
    <property type="entry name" value="GPCRRHODOPSN"/>
</dbReference>
<comment type="subcellular location">
    <subcellularLocation>
        <location evidence="1">Membrane</location>
        <topology evidence="1">Multi-pass membrane protein</topology>
    </subcellularLocation>
</comment>
<evidence type="ECO:0000313" key="12">
    <source>
        <dbReference type="Ensembl" id="ENSDLAP00005047249.1"/>
    </source>
</evidence>
<evidence type="ECO:0000256" key="8">
    <source>
        <dbReference type="ARBA" id="ARBA00023224"/>
    </source>
</evidence>
<proteinExistence type="predicted"/>
<evidence type="ECO:0000256" key="1">
    <source>
        <dbReference type="ARBA" id="ARBA00004141"/>
    </source>
</evidence>
<evidence type="ECO:0000256" key="4">
    <source>
        <dbReference type="ARBA" id="ARBA00023040"/>
    </source>
</evidence>
<dbReference type="PROSITE" id="PS50262">
    <property type="entry name" value="G_PROTEIN_RECEP_F1_2"/>
    <property type="match status" value="1"/>
</dbReference>
<feature type="region of interest" description="Disordered" evidence="9">
    <location>
        <begin position="275"/>
        <end position="310"/>
    </location>
</feature>
<keyword evidence="3 10" id="KW-1133">Transmembrane helix</keyword>
<feature type="region of interest" description="Disordered" evidence="9">
    <location>
        <begin position="403"/>
        <end position="430"/>
    </location>
</feature>
<evidence type="ECO:0000256" key="7">
    <source>
        <dbReference type="ARBA" id="ARBA00023180"/>
    </source>
</evidence>
<dbReference type="GO" id="GO:0007200">
    <property type="term" value="P:phospholipase C-activating G protein-coupled receptor signaling pathway"/>
    <property type="evidence" value="ECO:0007669"/>
    <property type="project" value="TreeGrafter"/>
</dbReference>
<dbReference type="InterPro" id="IPR000276">
    <property type="entry name" value="GPCR_Rhodpsn"/>
</dbReference>
<keyword evidence="13" id="KW-1185">Reference proteome</keyword>
<keyword evidence="8" id="KW-0807">Transducer</keyword>
<feature type="transmembrane region" description="Helical" evidence="10">
    <location>
        <begin position="237"/>
        <end position="264"/>
    </location>
</feature>
<keyword evidence="5 10" id="KW-0472">Membrane</keyword>
<evidence type="ECO:0000256" key="10">
    <source>
        <dbReference type="SAM" id="Phobius"/>
    </source>
</evidence>
<feature type="transmembrane region" description="Helical" evidence="10">
    <location>
        <begin position="70"/>
        <end position="93"/>
    </location>
</feature>
<keyword evidence="2 10" id="KW-0812">Transmembrane</keyword>
<dbReference type="InterPro" id="IPR017452">
    <property type="entry name" value="GPCR_Rhodpsn_7TM"/>
</dbReference>
<dbReference type="GeneID" id="127374985"/>
<keyword evidence="6" id="KW-0675">Receptor</keyword>
<feature type="transmembrane region" description="Helical" evidence="10">
    <location>
        <begin position="363"/>
        <end position="383"/>
    </location>
</feature>
<name>A0A8C4HTF7_DICLA</name>
<dbReference type="PANTHER" id="PTHR24232:SF6">
    <property type="entry name" value="PURINERGIC RECEPTOR P2Y, G-PROTEIN COUPLED 10B"/>
    <property type="match status" value="1"/>
</dbReference>
<feature type="compositionally biased region" description="Polar residues" evidence="9">
    <location>
        <begin position="280"/>
        <end position="310"/>
    </location>
</feature>
<dbReference type="GO" id="GO:0035025">
    <property type="term" value="P:positive regulation of Rho protein signal transduction"/>
    <property type="evidence" value="ECO:0007669"/>
    <property type="project" value="TreeGrafter"/>
</dbReference>
<dbReference type="Gene3D" id="1.20.1070.10">
    <property type="entry name" value="Rhodopsin 7-helix transmembrane proteins"/>
    <property type="match status" value="2"/>
</dbReference>
<dbReference type="SUPFAM" id="SSF81321">
    <property type="entry name" value="Family A G protein-coupled receptor-like"/>
    <property type="match status" value="1"/>
</dbReference>
<dbReference type="RefSeq" id="XP_051276698.1">
    <property type="nucleotide sequence ID" value="XM_051420738.1"/>
</dbReference>
<feature type="transmembrane region" description="Helical" evidence="10">
    <location>
        <begin position="113"/>
        <end position="134"/>
    </location>
</feature>
<gene>
    <name evidence="12" type="primary">p2ry10</name>
</gene>
<dbReference type="GeneTree" id="ENSGT01040000240444"/>
<feature type="transmembrane region" description="Helical" evidence="10">
    <location>
        <begin position="319"/>
        <end position="343"/>
    </location>
</feature>
<evidence type="ECO:0000256" key="5">
    <source>
        <dbReference type="ARBA" id="ARBA00023136"/>
    </source>
</evidence>
<evidence type="ECO:0000256" key="2">
    <source>
        <dbReference type="ARBA" id="ARBA00022692"/>
    </source>
</evidence>
<dbReference type="RefSeq" id="XP_051276697.1">
    <property type="nucleotide sequence ID" value="XM_051420737.1"/>
</dbReference>
<evidence type="ECO:0000259" key="11">
    <source>
        <dbReference type="PROSITE" id="PS50262"/>
    </source>
</evidence>
<dbReference type="Pfam" id="PF00001">
    <property type="entry name" value="7tm_1"/>
    <property type="match status" value="2"/>
</dbReference>
<feature type="transmembrane region" description="Helical" evidence="10">
    <location>
        <begin position="37"/>
        <end position="58"/>
    </location>
</feature>
<accession>A0A8C4HTF7</accession>
<evidence type="ECO:0000256" key="3">
    <source>
        <dbReference type="ARBA" id="ARBA00022989"/>
    </source>
</evidence>
<dbReference type="Ensembl" id="ENSDLAT00005050390.2">
    <property type="protein sequence ID" value="ENSDLAP00005047249.1"/>
    <property type="gene ID" value="ENSDLAG00005020837.2"/>
</dbReference>
<dbReference type="PANTHER" id="PTHR24232">
    <property type="entry name" value="G-PROTEIN COUPLED RECEPTOR"/>
    <property type="match status" value="1"/>
</dbReference>
<reference evidence="12" key="2">
    <citation type="submission" date="2025-09" db="UniProtKB">
        <authorList>
            <consortium name="Ensembl"/>
        </authorList>
    </citation>
    <scope>IDENTIFICATION</scope>
</reference>
<dbReference type="GO" id="GO:0005886">
    <property type="term" value="C:plasma membrane"/>
    <property type="evidence" value="ECO:0007669"/>
    <property type="project" value="TreeGrafter"/>
</dbReference>
<dbReference type="OMA" id="KTESCFA"/>
<reference evidence="12" key="1">
    <citation type="submission" date="2025-08" db="UniProtKB">
        <authorList>
            <consortium name="Ensembl"/>
        </authorList>
    </citation>
    <scope>IDENTIFICATION</scope>
</reference>
<feature type="domain" description="G-protein coupled receptors family 1 profile" evidence="11">
    <location>
        <begin position="49"/>
        <end position="380"/>
    </location>
</feature>
<keyword evidence="4" id="KW-0297">G-protein coupled receptor</keyword>
<evidence type="ECO:0000313" key="13">
    <source>
        <dbReference type="Proteomes" id="UP000694389"/>
    </source>
</evidence>
<dbReference type="Proteomes" id="UP000694389">
    <property type="component" value="Unassembled WGS sequence"/>
</dbReference>
<evidence type="ECO:0000256" key="6">
    <source>
        <dbReference type="ARBA" id="ARBA00023170"/>
    </source>
</evidence>
<evidence type="ECO:0000256" key="9">
    <source>
        <dbReference type="SAM" id="MobiDB-lite"/>
    </source>
</evidence>
<dbReference type="OrthoDB" id="9435792at2759"/>
<dbReference type="GO" id="GO:0004930">
    <property type="term" value="F:G protein-coupled receptor activity"/>
    <property type="evidence" value="ECO:0007669"/>
    <property type="project" value="UniProtKB-KW"/>
</dbReference>
<dbReference type="AlphaFoldDB" id="A0A8C4HTF7"/>
<organism evidence="12 13">
    <name type="scientific">Dicentrarchus labrax</name>
    <name type="common">European seabass</name>
    <name type="synonym">Morone labrax</name>
    <dbReference type="NCBI Taxonomy" id="13489"/>
    <lineage>
        <taxon>Eukaryota</taxon>
        <taxon>Metazoa</taxon>
        <taxon>Chordata</taxon>
        <taxon>Craniata</taxon>
        <taxon>Vertebrata</taxon>
        <taxon>Euteleostomi</taxon>
        <taxon>Actinopterygii</taxon>
        <taxon>Neopterygii</taxon>
        <taxon>Teleostei</taxon>
        <taxon>Neoteleostei</taxon>
        <taxon>Acanthomorphata</taxon>
        <taxon>Eupercaria</taxon>
        <taxon>Moronidae</taxon>
        <taxon>Dicentrarchus</taxon>
    </lineage>
</organism>
<sequence>MTLNTSDLREGSQANSSIQCGYNLSSWEHRMDKMYTYFYLLLFIPGLLLNTIALWVLCRHISKKTKAVIFMINLALADLAHILSLPLRIYYYFTHTWPFGHGVCLFCFYLKFLNMYAAIVFLVCISIQRCVFLLDPFAARRWRRRYDLLISIIVWVVVGLACSPFILMRSSSSSSTTNPSIFTQTQTINNYSLNATSTQHPQSYTKLNAFSSTSPSSSKTVSNGSCFKDLPMRRLSVSLAVTMMALAELFGFLIPLACISYSSIRIAQSLNKKKTKDQQDSTSLNPPARSRLQSVTSNGQTDKYPENQTNSEKRRALRMVLSCSALFLFCFAPYHVNFLLYLMVSQNIVSNCATSLAVRQFHPVSLCLASLSCCLNPLLYYFLTAEFRMHLTKRTSSFTASLLSSPISSPSQRLAQPRLMSMESSCSDRE</sequence>
<feature type="transmembrane region" description="Helical" evidence="10">
    <location>
        <begin position="146"/>
        <end position="167"/>
    </location>
</feature>